<organism evidence="1 2">
    <name type="scientific">Pocillopora damicornis</name>
    <name type="common">Cauliflower coral</name>
    <name type="synonym">Millepora damicornis</name>
    <dbReference type="NCBI Taxonomy" id="46731"/>
    <lineage>
        <taxon>Eukaryota</taxon>
        <taxon>Metazoa</taxon>
        <taxon>Cnidaria</taxon>
        <taxon>Anthozoa</taxon>
        <taxon>Hexacorallia</taxon>
        <taxon>Scleractinia</taxon>
        <taxon>Astrocoeniina</taxon>
        <taxon>Pocilloporidae</taxon>
        <taxon>Pocillopora</taxon>
    </lineage>
</organism>
<comment type="caution">
    <text evidence="1">The sequence shown here is derived from an EMBL/GenBank/DDBJ whole genome shotgun (WGS) entry which is preliminary data.</text>
</comment>
<accession>A0A3M6TBX0</accession>
<proteinExistence type="predicted"/>
<dbReference type="EMBL" id="RCHS01003920">
    <property type="protein sequence ID" value="RMX38896.1"/>
    <property type="molecule type" value="Genomic_DNA"/>
</dbReference>
<protein>
    <submittedName>
        <fullName evidence="1">Uncharacterized protein</fullName>
    </submittedName>
</protein>
<evidence type="ECO:0000313" key="2">
    <source>
        <dbReference type="Proteomes" id="UP000275408"/>
    </source>
</evidence>
<keyword evidence="2" id="KW-1185">Reference proteome</keyword>
<dbReference type="AlphaFoldDB" id="A0A3M6TBX0"/>
<dbReference type="Proteomes" id="UP000275408">
    <property type="component" value="Unassembled WGS sequence"/>
</dbReference>
<gene>
    <name evidence="1" type="ORF">pdam_00025083</name>
</gene>
<name>A0A3M6TBX0_POCDA</name>
<reference evidence="1 2" key="1">
    <citation type="journal article" date="2018" name="Sci. Rep.">
        <title>Comparative analysis of the Pocillopora damicornis genome highlights role of immune system in coral evolution.</title>
        <authorList>
            <person name="Cunning R."/>
            <person name="Bay R.A."/>
            <person name="Gillette P."/>
            <person name="Baker A.C."/>
            <person name="Traylor-Knowles N."/>
        </authorList>
    </citation>
    <scope>NUCLEOTIDE SEQUENCE [LARGE SCALE GENOMIC DNA]</scope>
    <source>
        <strain evidence="1">RSMAS</strain>
        <tissue evidence="1">Whole animal</tissue>
    </source>
</reference>
<sequence length="172" mass="19225">MSLQNPHTLMQVHFTGEYQKQQLQPHGVVISSWHMEIAWILFIHGDGTFTNRACGSAAGCKDPFLQKYDLEELLSVVLSSIPGMIEIELKLPRLQETEGVIMSIECKQSFTLGDVSSILQAHRGLWIVSLLQVNLMNKPLSESMSTHISKTMNQTEAQTKLLETSVGRLICS</sequence>
<evidence type="ECO:0000313" key="1">
    <source>
        <dbReference type="EMBL" id="RMX38896.1"/>
    </source>
</evidence>